<dbReference type="Proteomes" id="UP000029981">
    <property type="component" value="Chromosome 7"/>
</dbReference>
<protein>
    <submittedName>
        <fullName evidence="2">Uncharacterized protein</fullName>
    </submittedName>
</protein>
<name>A0A0A0K7B7_CUCSA</name>
<reference evidence="2 3" key="2">
    <citation type="journal article" date="2009" name="PLoS ONE">
        <title>An integrated genetic and cytogenetic map of the cucumber genome.</title>
        <authorList>
            <person name="Ren Y."/>
            <person name="Zhang Z."/>
            <person name="Liu J."/>
            <person name="Staub J.E."/>
            <person name="Han Y."/>
            <person name="Cheng Z."/>
            <person name="Li X."/>
            <person name="Lu J."/>
            <person name="Miao H."/>
            <person name="Kang H."/>
            <person name="Xie B."/>
            <person name="Gu X."/>
            <person name="Wang X."/>
            <person name="Du Y."/>
            <person name="Jin W."/>
            <person name="Huang S."/>
        </authorList>
    </citation>
    <scope>NUCLEOTIDE SEQUENCE [LARGE SCALE GENOMIC DNA]</scope>
    <source>
        <strain evidence="3">cv. 9930</strain>
    </source>
</reference>
<evidence type="ECO:0000313" key="3">
    <source>
        <dbReference type="Proteomes" id="UP000029981"/>
    </source>
</evidence>
<reference evidence="2 3" key="3">
    <citation type="journal article" date="2010" name="BMC Genomics">
        <title>Transcriptome sequencing and comparative analysis of cucumber flowers with different sex types.</title>
        <authorList>
            <person name="Guo S."/>
            <person name="Zheng Y."/>
            <person name="Joung J.G."/>
            <person name="Liu S."/>
            <person name="Zhang Z."/>
            <person name="Crasta O.R."/>
            <person name="Sobral B.W."/>
            <person name="Xu Y."/>
            <person name="Huang S."/>
            <person name="Fei Z."/>
        </authorList>
    </citation>
    <scope>NUCLEOTIDE SEQUENCE [LARGE SCALE GENOMIC DNA]</scope>
    <source>
        <strain evidence="3">cv. 9930</strain>
    </source>
</reference>
<dbReference type="Gramene" id="KGN44799">
    <property type="protein sequence ID" value="KGN44799"/>
    <property type="gene ID" value="Csa_7G388320"/>
</dbReference>
<dbReference type="EMBL" id="CM002928">
    <property type="protein sequence ID" value="KGN44799.1"/>
    <property type="molecule type" value="Genomic_DNA"/>
</dbReference>
<evidence type="ECO:0000313" key="2">
    <source>
        <dbReference type="EMBL" id="KGN44799.1"/>
    </source>
</evidence>
<reference evidence="2 3" key="4">
    <citation type="journal article" date="2011" name="BMC Genomics">
        <title>RNA-Seq improves annotation of protein-coding genes in the cucumber genome.</title>
        <authorList>
            <person name="Li Z."/>
            <person name="Zhang Z."/>
            <person name="Yan P."/>
            <person name="Huang S."/>
            <person name="Fei Z."/>
            <person name="Lin K."/>
        </authorList>
    </citation>
    <scope>NUCLEOTIDE SEQUENCE [LARGE SCALE GENOMIC DNA]</scope>
    <source>
        <strain evidence="3">cv. 9930</strain>
    </source>
</reference>
<feature type="region of interest" description="Disordered" evidence="1">
    <location>
        <begin position="42"/>
        <end position="63"/>
    </location>
</feature>
<proteinExistence type="predicted"/>
<accession>A0A0A0K7B7</accession>
<evidence type="ECO:0000256" key="1">
    <source>
        <dbReference type="SAM" id="MobiDB-lite"/>
    </source>
</evidence>
<gene>
    <name evidence="2" type="ORF">Csa_7G388320</name>
</gene>
<keyword evidence="3" id="KW-1185">Reference proteome</keyword>
<sequence length="76" mass="8787">MVPRMSYKTVGLTFNSFSLAPLLLDWTSFDREISQFVPWRMNEDPISSLDDPTSSKKNGDETPMSCHYFQLLSELH</sequence>
<organism evidence="2 3">
    <name type="scientific">Cucumis sativus</name>
    <name type="common">Cucumber</name>
    <dbReference type="NCBI Taxonomy" id="3659"/>
    <lineage>
        <taxon>Eukaryota</taxon>
        <taxon>Viridiplantae</taxon>
        <taxon>Streptophyta</taxon>
        <taxon>Embryophyta</taxon>
        <taxon>Tracheophyta</taxon>
        <taxon>Spermatophyta</taxon>
        <taxon>Magnoliopsida</taxon>
        <taxon>eudicotyledons</taxon>
        <taxon>Gunneridae</taxon>
        <taxon>Pentapetalae</taxon>
        <taxon>rosids</taxon>
        <taxon>fabids</taxon>
        <taxon>Cucurbitales</taxon>
        <taxon>Cucurbitaceae</taxon>
        <taxon>Benincaseae</taxon>
        <taxon>Cucumis</taxon>
    </lineage>
</organism>
<dbReference type="AlphaFoldDB" id="A0A0A0K7B7"/>
<reference evidence="2 3" key="1">
    <citation type="journal article" date="2009" name="Nat. Genet.">
        <title>The genome of the cucumber, Cucumis sativus L.</title>
        <authorList>
            <person name="Huang S."/>
            <person name="Li R."/>
            <person name="Zhang Z."/>
            <person name="Li L."/>
            <person name="Gu X."/>
            <person name="Fan W."/>
            <person name="Lucas W.J."/>
            <person name="Wang X."/>
            <person name="Xie B."/>
            <person name="Ni P."/>
            <person name="Ren Y."/>
            <person name="Zhu H."/>
            <person name="Li J."/>
            <person name="Lin K."/>
            <person name="Jin W."/>
            <person name="Fei Z."/>
            <person name="Li G."/>
            <person name="Staub J."/>
            <person name="Kilian A."/>
            <person name="van der Vossen E.A."/>
            <person name="Wu Y."/>
            <person name="Guo J."/>
            <person name="He J."/>
            <person name="Jia Z."/>
            <person name="Ren Y."/>
            <person name="Tian G."/>
            <person name="Lu Y."/>
            <person name="Ruan J."/>
            <person name="Qian W."/>
            <person name="Wang M."/>
            <person name="Huang Q."/>
            <person name="Li B."/>
            <person name="Xuan Z."/>
            <person name="Cao J."/>
            <person name="Asan"/>
            <person name="Wu Z."/>
            <person name="Zhang J."/>
            <person name="Cai Q."/>
            <person name="Bai Y."/>
            <person name="Zhao B."/>
            <person name="Han Y."/>
            <person name="Li Y."/>
            <person name="Li X."/>
            <person name="Wang S."/>
            <person name="Shi Q."/>
            <person name="Liu S."/>
            <person name="Cho W.K."/>
            <person name="Kim J.Y."/>
            <person name="Xu Y."/>
            <person name="Heller-Uszynska K."/>
            <person name="Miao H."/>
            <person name="Cheng Z."/>
            <person name="Zhang S."/>
            <person name="Wu J."/>
            <person name="Yang Y."/>
            <person name="Kang H."/>
            <person name="Li M."/>
            <person name="Liang H."/>
            <person name="Ren X."/>
            <person name="Shi Z."/>
            <person name="Wen M."/>
            <person name="Jian M."/>
            <person name="Yang H."/>
            <person name="Zhang G."/>
            <person name="Yang Z."/>
            <person name="Chen R."/>
            <person name="Liu S."/>
            <person name="Li J."/>
            <person name="Ma L."/>
            <person name="Liu H."/>
            <person name="Zhou Y."/>
            <person name="Zhao J."/>
            <person name="Fang X."/>
            <person name="Li G."/>
            <person name="Fang L."/>
            <person name="Li Y."/>
            <person name="Liu D."/>
            <person name="Zheng H."/>
            <person name="Zhang Y."/>
            <person name="Qin N."/>
            <person name="Li Z."/>
            <person name="Yang G."/>
            <person name="Yang S."/>
            <person name="Bolund L."/>
            <person name="Kristiansen K."/>
            <person name="Zheng H."/>
            <person name="Li S."/>
            <person name="Zhang X."/>
            <person name="Yang H."/>
            <person name="Wang J."/>
            <person name="Sun R."/>
            <person name="Zhang B."/>
            <person name="Jiang S."/>
            <person name="Wang J."/>
            <person name="Du Y."/>
            <person name="Li S."/>
        </authorList>
    </citation>
    <scope>NUCLEOTIDE SEQUENCE [LARGE SCALE GENOMIC DNA]</scope>
    <source>
        <strain evidence="3">cv. 9930</strain>
    </source>
</reference>